<accession>A0AAD8EE01</accession>
<feature type="non-terminal residue" evidence="1">
    <location>
        <position position="1"/>
    </location>
</feature>
<reference evidence="1" key="2">
    <citation type="submission" date="2023-05" db="EMBL/GenBank/DDBJ databases">
        <authorList>
            <person name="Fouks B."/>
        </authorList>
    </citation>
    <scope>NUCLEOTIDE SEQUENCE</scope>
    <source>
        <strain evidence="1">Stay&amp;Tobe</strain>
        <tissue evidence="1">Testes</tissue>
    </source>
</reference>
<sequence length="86" mass="9904">TGNFIPLVPKVLHRNRCFESRGRYSRTKFSRPLLEENIPFYVSSLFVPPVTRHCSPHKNQPAKLHVSFISVNRGISKRRTLTNCPA</sequence>
<protein>
    <submittedName>
        <fullName evidence="1">Uncharacterized protein</fullName>
    </submittedName>
</protein>
<evidence type="ECO:0000313" key="1">
    <source>
        <dbReference type="EMBL" id="KAJ9586843.1"/>
    </source>
</evidence>
<reference evidence="1" key="1">
    <citation type="journal article" date="2023" name="IScience">
        <title>Live-bearing cockroach genome reveals convergent evolutionary mechanisms linked to viviparity in insects and beyond.</title>
        <authorList>
            <person name="Fouks B."/>
            <person name="Harrison M.C."/>
            <person name="Mikhailova A.A."/>
            <person name="Marchal E."/>
            <person name="English S."/>
            <person name="Carruthers M."/>
            <person name="Jennings E.C."/>
            <person name="Chiamaka E.L."/>
            <person name="Frigard R.A."/>
            <person name="Pippel M."/>
            <person name="Attardo G.M."/>
            <person name="Benoit J.B."/>
            <person name="Bornberg-Bauer E."/>
            <person name="Tobe S.S."/>
        </authorList>
    </citation>
    <scope>NUCLEOTIDE SEQUENCE</scope>
    <source>
        <strain evidence="1">Stay&amp;Tobe</strain>
    </source>
</reference>
<dbReference type="EMBL" id="JASPKZ010006831">
    <property type="protein sequence ID" value="KAJ9586843.1"/>
    <property type="molecule type" value="Genomic_DNA"/>
</dbReference>
<comment type="caution">
    <text evidence="1">The sequence shown here is derived from an EMBL/GenBank/DDBJ whole genome shotgun (WGS) entry which is preliminary data.</text>
</comment>
<proteinExistence type="predicted"/>
<dbReference type="AlphaFoldDB" id="A0AAD8EE01"/>
<name>A0AAD8EE01_DIPPU</name>
<organism evidence="1 2">
    <name type="scientific">Diploptera punctata</name>
    <name type="common">Pacific beetle cockroach</name>
    <dbReference type="NCBI Taxonomy" id="6984"/>
    <lineage>
        <taxon>Eukaryota</taxon>
        <taxon>Metazoa</taxon>
        <taxon>Ecdysozoa</taxon>
        <taxon>Arthropoda</taxon>
        <taxon>Hexapoda</taxon>
        <taxon>Insecta</taxon>
        <taxon>Pterygota</taxon>
        <taxon>Neoptera</taxon>
        <taxon>Polyneoptera</taxon>
        <taxon>Dictyoptera</taxon>
        <taxon>Blattodea</taxon>
        <taxon>Blaberoidea</taxon>
        <taxon>Blaberidae</taxon>
        <taxon>Diplopterinae</taxon>
        <taxon>Diploptera</taxon>
    </lineage>
</organism>
<dbReference type="Proteomes" id="UP001233999">
    <property type="component" value="Unassembled WGS sequence"/>
</dbReference>
<feature type="non-terminal residue" evidence="1">
    <location>
        <position position="86"/>
    </location>
</feature>
<evidence type="ECO:0000313" key="2">
    <source>
        <dbReference type="Proteomes" id="UP001233999"/>
    </source>
</evidence>
<keyword evidence="2" id="KW-1185">Reference proteome</keyword>
<gene>
    <name evidence="1" type="ORF">L9F63_019562</name>
</gene>